<feature type="domain" description="RNA polymerase sigma factor 70 region 4 type 2" evidence="6">
    <location>
        <begin position="127"/>
        <end position="172"/>
    </location>
</feature>
<dbReference type="SUPFAM" id="SSF88946">
    <property type="entry name" value="Sigma2 domain of RNA polymerase sigma factors"/>
    <property type="match status" value="1"/>
</dbReference>
<keyword evidence="3" id="KW-0731">Sigma factor</keyword>
<keyword evidence="4" id="KW-0804">Transcription</keyword>
<gene>
    <name evidence="7" type="ORF">QQ020_31985</name>
</gene>
<dbReference type="EMBL" id="JAUJEB010000010">
    <property type="protein sequence ID" value="MDN5216734.1"/>
    <property type="molecule type" value="Genomic_DNA"/>
</dbReference>
<dbReference type="InterPro" id="IPR039425">
    <property type="entry name" value="RNA_pol_sigma-70-like"/>
</dbReference>
<comment type="similarity">
    <text evidence="1">Belongs to the sigma-70 factor family. ECF subfamily.</text>
</comment>
<sequence length="185" mass="21800">MDRSHERKLVENLKTGCKSSFQKLFDIYHKKIYNISRKMGLSQENAEDVVQELFLFIWSKREILNPDHSFNAFLQIISKRLVFKQIKSEVNKVSFNAYLQQYGMAIDNQTDDYIVFSDLEAYSQKGLDNLSEKRKQIFMLSKQHGLSNDEIAEKLNISKRTVENQLYRATKAVNEHLKKENISRK</sequence>
<keyword evidence="8" id="KW-1185">Reference proteome</keyword>
<name>A0ABT8LG15_9BACT</name>
<dbReference type="InterPro" id="IPR013324">
    <property type="entry name" value="RNA_pol_sigma_r3/r4-like"/>
</dbReference>
<evidence type="ECO:0000256" key="1">
    <source>
        <dbReference type="ARBA" id="ARBA00010641"/>
    </source>
</evidence>
<dbReference type="InterPro" id="IPR007627">
    <property type="entry name" value="RNA_pol_sigma70_r2"/>
</dbReference>
<dbReference type="SUPFAM" id="SSF88659">
    <property type="entry name" value="Sigma3 and sigma4 domains of RNA polymerase sigma factors"/>
    <property type="match status" value="1"/>
</dbReference>
<dbReference type="InterPro" id="IPR013249">
    <property type="entry name" value="RNA_pol_sigma70_r4_t2"/>
</dbReference>
<dbReference type="PANTHER" id="PTHR43133:SF46">
    <property type="entry name" value="RNA POLYMERASE SIGMA-70 FACTOR ECF SUBFAMILY"/>
    <property type="match status" value="1"/>
</dbReference>
<keyword evidence="2" id="KW-0805">Transcription regulation</keyword>
<dbReference type="RefSeq" id="WP_346762072.1">
    <property type="nucleotide sequence ID" value="NZ_JAUJEB010000010.1"/>
</dbReference>
<dbReference type="PANTHER" id="PTHR43133">
    <property type="entry name" value="RNA POLYMERASE ECF-TYPE SIGMA FACTO"/>
    <property type="match status" value="1"/>
</dbReference>
<dbReference type="Gene3D" id="1.10.10.10">
    <property type="entry name" value="Winged helix-like DNA-binding domain superfamily/Winged helix DNA-binding domain"/>
    <property type="match status" value="1"/>
</dbReference>
<evidence type="ECO:0000256" key="3">
    <source>
        <dbReference type="ARBA" id="ARBA00023082"/>
    </source>
</evidence>
<dbReference type="Pfam" id="PF08281">
    <property type="entry name" value="Sigma70_r4_2"/>
    <property type="match status" value="1"/>
</dbReference>
<dbReference type="NCBIfam" id="TIGR02937">
    <property type="entry name" value="sigma70-ECF"/>
    <property type="match status" value="1"/>
</dbReference>
<reference evidence="7" key="1">
    <citation type="submission" date="2023-06" db="EMBL/GenBank/DDBJ databases">
        <title>Genomic of Agaribacillus aureum.</title>
        <authorList>
            <person name="Wang G."/>
        </authorList>
    </citation>
    <scope>NUCLEOTIDE SEQUENCE</scope>
    <source>
        <strain evidence="7">BMA12</strain>
    </source>
</reference>
<evidence type="ECO:0000259" key="5">
    <source>
        <dbReference type="Pfam" id="PF04542"/>
    </source>
</evidence>
<dbReference type="InterPro" id="IPR013325">
    <property type="entry name" value="RNA_pol_sigma_r2"/>
</dbReference>
<organism evidence="7 8">
    <name type="scientific">Agaribacillus aureus</name>
    <dbReference type="NCBI Taxonomy" id="3051825"/>
    <lineage>
        <taxon>Bacteria</taxon>
        <taxon>Pseudomonadati</taxon>
        <taxon>Bacteroidota</taxon>
        <taxon>Cytophagia</taxon>
        <taxon>Cytophagales</taxon>
        <taxon>Splendidivirgaceae</taxon>
        <taxon>Agaribacillus</taxon>
    </lineage>
</organism>
<evidence type="ECO:0000259" key="6">
    <source>
        <dbReference type="Pfam" id="PF08281"/>
    </source>
</evidence>
<feature type="domain" description="RNA polymerase sigma-70 region 2" evidence="5">
    <location>
        <begin position="24"/>
        <end position="88"/>
    </location>
</feature>
<evidence type="ECO:0000313" key="7">
    <source>
        <dbReference type="EMBL" id="MDN5216734.1"/>
    </source>
</evidence>
<dbReference type="InterPro" id="IPR036388">
    <property type="entry name" value="WH-like_DNA-bd_sf"/>
</dbReference>
<dbReference type="Proteomes" id="UP001172083">
    <property type="component" value="Unassembled WGS sequence"/>
</dbReference>
<accession>A0ABT8LG15</accession>
<dbReference type="Gene3D" id="1.10.1740.10">
    <property type="match status" value="1"/>
</dbReference>
<comment type="caution">
    <text evidence="7">The sequence shown here is derived from an EMBL/GenBank/DDBJ whole genome shotgun (WGS) entry which is preliminary data.</text>
</comment>
<evidence type="ECO:0000313" key="8">
    <source>
        <dbReference type="Proteomes" id="UP001172083"/>
    </source>
</evidence>
<dbReference type="Pfam" id="PF04542">
    <property type="entry name" value="Sigma70_r2"/>
    <property type="match status" value="1"/>
</dbReference>
<proteinExistence type="inferred from homology"/>
<evidence type="ECO:0000256" key="2">
    <source>
        <dbReference type="ARBA" id="ARBA00023015"/>
    </source>
</evidence>
<dbReference type="InterPro" id="IPR014284">
    <property type="entry name" value="RNA_pol_sigma-70_dom"/>
</dbReference>
<protein>
    <submittedName>
        <fullName evidence="7">Sigma-70 family RNA polymerase sigma factor</fullName>
    </submittedName>
</protein>
<evidence type="ECO:0000256" key="4">
    <source>
        <dbReference type="ARBA" id="ARBA00023163"/>
    </source>
</evidence>